<keyword evidence="1" id="KW-1133">Transmembrane helix</keyword>
<evidence type="ECO:0000313" key="3">
    <source>
        <dbReference type="Proteomes" id="UP001500416"/>
    </source>
</evidence>
<organism evidence="2 3">
    <name type="scientific">Saccharothrix mutabilis subsp. mutabilis</name>
    <dbReference type="NCBI Taxonomy" id="66855"/>
    <lineage>
        <taxon>Bacteria</taxon>
        <taxon>Bacillati</taxon>
        <taxon>Actinomycetota</taxon>
        <taxon>Actinomycetes</taxon>
        <taxon>Pseudonocardiales</taxon>
        <taxon>Pseudonocardiaceae</taxon>
        <taxon>Saccharothrix</taxon>
    </lineage>
</organism>
<evidence type="ECO:0000313" key="2">
    <source>
        <dbReference type="EMBL" id="GAA0245130.1"/>
    </source>
</evidence>
<evidence type="ECO:0000256" key="1">
    <source>
        <dbReference type="SAM" id="Phobius"/>
    </source>
</evidence>
<feature type="transmembrane region" description="Helical" evidence="1">
    <location>
        <begin position="7"/>
        <end position="30"/>
    </location>
</feature>
<gene>
    <name evidence="2" type="ORF">GCM10010492_50600</name>
</gene>
<keyword evidence="1" id="KW-0472">Membrane</keyword>
<dbReference type="EMBL" id="BAAABU010000013">
    <property type="protein sequence ID" value="GAA0245130.1"/>
    <property type="molecule type" value="Genomic_DNA"/>
</dbReference>
<accession>A0ABN0UBQ3</accession>
<dbReference type="Pfam" id="PF13576">
    <property type="entry name" value="Pentapeptide_3"/>
    <property type="match status" value="1"/>
</dbReference>
<feature type="transmembrane region" description="Helical" evidence="1">
    <location>
        <begin position="50"/>
        <end position="73"/>
    </location>
</feature>
<keyword evidence="1" id="KW-0812">Transmembrane</keyword>
<comment type="caution">
    <text evidence="2">The sequence shown here is derived from an EMBL/GenBank/DDBJ whole genome shotgun (WGS) entry which is preliminary data.</text>
</comment>
<keyword evidence="3" id="KW-1185">Reference proteome</keyword>
<reference evidence="2 3" key="1">
    <citation type="journal article" date="2019" name="Int. J. Syst. Evol. Microbiol.">
        <title>The Global Catalogue of Microorganisms (GCM) 10K type strain sequencing project: providing services to taxonomists for standard genome sequencing and annotation.</title>
        <authorList>
            <consortium name="The Broad Institute Genomics Platform"/>
            <consortium name="The Broad Institute Genome Sequencing Center for Infectious Disease"/>
            <person name="Wu L."/>
            <person name="Ma J."/>
        </authorList>
    </citation>
    <scope>NUCLEOTIDE SEQUENCE [LARGE SCALE GENOMIC DNA]</scope>
    <source>
        <strain evidence="2 3">JCM 3380</strain>
    </source>
</reference>
<dbReference type="Proteomes" id="UP001500416">
    <property type="component" value="Unassembled WGS sequence"/>
</dbReference>
<name>A0ABN0UBQ3_9PSEU</name>
<dbReference type="InterPro" id="IPR001646">
    <property type="entry name" value="5peptide_repeat"/>
</dbReference>
<dbReference type="Gene3D" id="2.160.20.80">
    <property type="entry name" value="E3 ubiquitin-protein ligase SopA"/>
    <property type="match status" value="1"/>
</dbReference>
<protein>
    <recommendedName>
        <fullName evidence="4">Pentapeptide repeat protein</fullName>
    </recommendedName>
</protein>
<proteinExistence type="predicted"/>
<evidence type="ECO:0008006" key="4">
    <source>
        <dbReference type="Google" id="ProtNLM"/>
    </source>
</evidence>
<sequence length="425" mass="46343">MSLLPLHVALAVLIGLVITAGSAFAMWWWLLGHPPLAPAAPVDFNAESRYRLLTIALTVTGGIGGVTALVIAYRKQRLGEADHAREDTRLFNERYARVAEQLGSDKAAVRLAGVYAMADLADDWAIRRQVCIDVFCGYLRLPYRPPAGDESDDDRAAREERQVRLTVIRLIRDHLRPGAAVGWNGHDFDFTSAVFDGGDFSGAVFDGGSVSFRSARFVGDVSFRGVVFAQGAEVSFDDAVFDGAKVSLIGAAFAGGEVSFGTSDFRSGTVDLSKPAQWRRPPVLDLEKAGSVVVLPPFDQLLRAVLNHPSVVRVDPVNPGKRAVAIRKAHAIPDQEELIGYLGRVAFTDRRIHVGHEFEIPYAETGAVTFTWHTETVGDGSDQGPTASEVTYGKIHYRGFEERLYERDGVLAELIRAISRLPRSG</sequence>